<organism evidence="11 12">
    <name type="scientific">Bemisia tabaci</name>
    <name type="common">Sweetpotato whitefly</name>
    <name type="synonym">Aleurodes tabaci</name>
    <dbReference type="NCBI Taxonomy" id="7038"/>
    <lineage>
        <taxon>Eukaryota</taxon>
        <taxon>Metazoa</taxon>
        <taxon>Ecdysozoa</taxon>
        <taxon>Arthropoda</taxon>
        <taxon>Hexapoda</taxon>
        <taxon>Insecta</taxon>
        <taxon>Pterygota</taxon>
        <taxon>Neoptera</taxon>
        <taxon>Paraneoptera</taxon>
        <taxon>Hemiptera</taxon>
        <taxon>Sternorrhyncha</taxon>
        <taxon>Aleyrodoidea</taxon>
        <taxon>Aleyrodidae</taxon>
        <taxon>Aleyrodinae</taxon>
        <taxon>Bemisia</taxon>
    </lineage>
</organism>
<keyword evidence="12" id="KW-1185">Reference proteome</keyword>
<evidence type="ECO:0000256" key="9">
    <source>
        <dbReference type="ARBA" id="ARBA00023160"/>
    </source>
</evidence>
<dbReference type="GO" id="GO:0006633">
    <property type="term" value="P:fatty acid biosynthetic process"/>
    <property type="evidence" value="ECO:0007669"/>
    <property type="project" value="UniProtKB-KW"/>
</dbReference>
<feature type="transmembrane region" description="Helical" evidence="10">
    <location>
        <begin position="71"/>
        <end position="94"/>
    </location>
</feature>
<comment type="subcellular location">
    <subcellularLocation>
        <location evidence="1">Membrane</location>
        <topology evidence="1">Multi-pass membrane protein</topology>
    </subcellularLocation>
</comment>
<accession>A0A9P0C9G4</accession>
<keyword evidence="4 10" id="KW-0812">Transmembrane</keyword>
<evidence type="ECO:0000256" key="5">
    <source>
        <dbReference type="ARBA" id="ARBA00022832"/>
    </source>
</evidence>
<name>A0A9P0C9G4_BEMTA</name>
<evidence type="ECO:0000313" key="12">
    <source>
        <dbReference type="Proteomes" id="UP001152759"/>
    </source>
</evidence>
<feature type="transmembrane region" description="Helical" evidence="10">
    <location>
        <begin position="37"/>
        <end position="59"/>
    </location>
</feature>
<keyword evidence="5" id="KW-0276">Fatty acid metabolism</keyword>
<dbReference type="Pfam" id="PF01151">
    <property type="entry name" value="ELO"/>
    <property type="match status" value="1"/>
</dbReference>
<reference evidence="11" key="1">
    <citation type="submission" date="2021-12" db="EMBL/GenBank/DDBJ databases">
        <authorList>
            <person name="King R."/>
        </authorList>
    </citation>
    <scope>NUCLEOTIDE SEQUENCE</scope>
</reference>
<evidence type="ECO:0000256" key="10">
    <source>
        <dbReference type="SAM" id="Phobius"/>
    </source>
</evidence>
<gene>
    <name evidence="11" type="ORF">BEMITA_LOCUS9824</name>
</gene>
<keyword evidence="3" id="KW-0808">Transferase</keyword>
<dbReference type="AlphaFoldDB" id="A0A9P0C9G4"/>
<dbReference type="GO" id="GO:0016020">
    <property type="term" value="C:membrane"/>
    <property type="evidence" value="ECO:0007669"/>
    <property type="project" value="UniProtKB-SubCell"/>
</dbReference>
<protein>
    <recommendedName>
        <fullName evidence="13">Very-long-chain 3-oxoacyl-CoA synthase</fullName>
    </recommendedName>
</protein>
<dbReference type="Proteomes" id="UP001152759">
    <property type="component" value="Chromosome 6"/>
</dbReference>
<keyword evidence="7" id="KW-0443">Lipid metabolism</keyword>
<keyword evidence="2" id="KW-0444">Lipid biosynthesis</keyword>
<keyword evidence="8 10" id="KW-0472">Membrane</keyword>
<evidence type="ECO:0008006" key="13">
    <source>
        <dbReference type="Google" id="ProtNLM"/>
    </source>
</evidence>
<evidence type="ECO:0000256" key="2">
    <source>
        <dbReference type="ARBA" id="ARBA00022516"/>
    </source>
</evidence>
<evidence type="ECO:0000256" key="1">
    <source>
        <dbReference type="ARBA" id="ARBA00004141"/>
    </source>
</evidence>
<dbReference type="EMBL" id="OU963867">
    <property type="protein sequence ID" value="CAH0773319.1"/>
    <property type="molecule type" value="Genomic_DNA"/>
</dbReference>
<evidence type="ECO:0000313" key="11">
    <source>
        <dbReference type="EMBL" id="CAH0773319.1"/>
    </source>
</evidence>
<evidence type="ECO:0000256" key="6">
    <source>
        <dbReference type="ARBA" id="ARBA00022989"/>
    </source>
</evidence>
<keyword evidence="9" id="KW-0275">Fatty acid biosynthesis</keyword>
<sequence length="116" mass="13604">MAQSYYRDNWIQEKIDIISGQFVPNDVVSGWFLMDSFWPVGAMLGVYAFLCLKLGPGFVESRKPLKLKGFALAYNFIQVMLNGWFVWLISYYGWYFLMSKVFDLFDTEFIFDLSAE</sequence>
<dbReference type="GO" id="GO:0009922">
    <property type="term" value="F:fatty acid elongase activity"/>
    <property type="evidence" value="ECO:0007669"/>
    <property type="project" value="InterPro"/>
</dbReference>
<keyword evidence="6 10" id="KW-1133">Transmembrane helix</keyword>
<evidence type="ECO:0000256" key="4">
    <source>
        <dbReference type="ARBA" id="ARBA00022692"/>
    </source>
</evidence>
<evidence type="ECO:0000256" key="7">
    <source>
        <dbReference type="ARBA" id="ARBA00023098"/>
    </source>
</evidence>
<dbReference type="InterPro" id="IPR002076">
    <property type="entry name" value="ELO_fam"/>
</dbReference>
<proteinExistence type="predicted"/>
<evidence type="ECO:0000256" key="3">
    <source>
        <dbReference type="ARBA" id="ARBA00022679"/>
    </source>
</evidence>
<evidence type="ECO:0000256" key="8">
    <source>
        <dbReference type="ARBA" id="ARBA00023136"/>
    </source>
</evidence>